<feature type="region of interest" description="Disordered" evidence="1">
    <location>
        <begin position="90"/>
        <end position="121"/>
    </location>
</feature>
<proteinExistence type="predicted"/>
<comment type="caution">
    <text evidence="2">The sequence shown here is derived from an EMBL/GenBank/DDBJ whole genome shotgun (WGS) entry which is preliminary data.</text>
</comment>
<sequence length="121" mass="13654">MSRCGGSHLSGLQKNSCSRITPRLKGACAIDEMRRSHRRRGVSARFGENFEAAELLNIDVDQFTRMLALVTTVRFGRLQRGDPIETEALQYAADGSRRGRRPRQRSLCQSIVRGKRPQPAR</sequence>
<reference evidence="2 3" key="1">
    <citation type="submission" date="2022-03" db="EMBL/GenBank/DDBJ databases">
        <authorList>
            <person name="Brunel B."/>
        </authorList>
    </citation>
    <scope>NUCLEOTIDE SEQUENCE [LARGE SCALE GENOMIC DNA]</scope>
    <source>
        <strain evidence="2">STM5069sample</strain>
    </source>
</reference>
<accession>A0ABM9ECI5</accession>
<dbReference type="Proteomes" id="UP001153050">
    <property type="component" value="Unassembled WGS sequence"/>
</dbReference>
<organism evidence="2 3">
    <name type="scientific">Mesorhizobium escarrei</name>
    <dbReference type="NCBI Taxonomy" id="666018"/>
    <lineage>
        <taxon>Bacteria</taxon>
        <taxon>Pseudomonadati</taxon>
        <taxon>Pseudomonadota</taxon>
        <taxon>Alphaproteobacteria</taxon>
        <taxon>Hyphomicrobiales</taxon>
        <taxon>Phyllobacteriaceae</taxon>
        <taxon>Mesorhizobium</taxon>
    </lineage>
</organism>
<evidence type="ECO:0000313" key="3">
    <source>
        <dbReference type="Proteomes" id="UP001153050"/>
    </source>
</evidence>
<dbReference type="EMBL" id="CAKXZT010000149">
    <property type="protein sequence ID" value="CAH2406506.1"/>
    <property type="molecule type" value="Genomic_DNA"/>
</dbReference>
<protein>
    <submittedName>
        <fullName evidence="2">Uncharacterized protein</fullName>
    </submittedName>
</protein>
<evidence type="ECO:0000313" key="2">
    <source>
        <dbReference type="EMBL" id="CAH2406506.1"/>
    </source>
</evidence>
<gene>
    <name evidence="2" type="ORF">MES5069_520158</name>
</gene>
<keyword evidence="3" id="KW-1185">Reference proteome</keyword>
<evidence type="ECO:0000256" key="1">
    <source>
        <dbReference type="SAM" id="MobiDB-lite"/>
    </source>
</evidence>
<name>A0ABM9ECI5_9HYPH</name>